<keyword evidence="1" id="KW-0812">Transmembrane</keyword>
<organism evidence="2 3">
    <name type="scientific">Seminavis robusta</name>
    <dbReference type="NCBI Taxonomy" id="568900"/>
    <lineage>
        <taxon>Eukaryota</taxon>
        <taxon>Sar</taxon>
        <taxon>Stramenopiles</taxon>
        <taxon>Ochrophyta</taxon>
        <taxon>Bacillariophyta</taxon>
        <taxon>Bacillariophyceae</taxon>
        <taxon>Bacillariophycidae</taxon>
        <taxon>Naviculales</taxon>
        <taxon>Naviculaceae</taxon>
        <taxon>Seminavis</taxon>
    </lineage>
</organism>
<feature type="transmembrane region" description="Helical" evidence="1">
    <location>
        <begin position="18"/>
        <end position="40"/>
    </location>
</feature>
<keyword evidence="3" id="KW-1185">Reference proteome</keyword>
<dbReference type="OrthoDB" id="54956at2759"/>
<proteinExistence type="predicted"/>
<sequence>MGISKELCWDEVNSEISLYWQVVLGSLLLTTLNAGLYGFFFRRAFEGAPGLAAQFFCVTGSIKVVLGLLVALLFSPSCPDNCALEICQAAHLPSPAYGLICSVIGALWLVKGYKFHQKAQTIENGESEGGKDTVFEQISTVEVV</sequence>
<keyword evidence="1" id="KW-0472">Membrane</keyword>
<evidence type="ECO:0000256" key="1">
    <source>
        <dbReference type="SAM" id="Phobius"/>
    </source>
</evidence>
<comment type="caution">
    <text evidence="2">The sequence shown here is derived from an EMBL/GenBank/DDBJ whole genome shotgun (WGS) entry which is preliminary data.</text>
</comment>
<reference evidence="2" key="1">
    <citation type="submission" date="2020-06" db="EMBL/GenBank/DDBJ databases">
        <authorList>
            <consortium name="Plant Systems Biology data submission"/>
        </authorList>
    </citation>
    <scope>NUCLEOTIDE SEQUENCE</scope>
    <source>
        <strain evidence="2">D6</strain>
    </source>
</reference>
<evidence type="ECO:0000313" key="3">
    <source>
        <dbReference type="Proteomes" id="UP001153069"/>
    </source>
</evidence>
<name>A0A9N8F3Q7_9STRA</name>
<dbReference type="EMBL" id="CAICTM010003209">
    <property type="protein sequence ID" value="CAB9531054.1"/>
    <property type="molecule type" value="Genomic_DNA"/>
</dbReference>
<keyword evidence="1" id="KW-1133">Transmembrane helix</keyword>
<feature type="transmembrane region" description="Helical" evidence="1">
    <location>
        <begin position="94"/>
        <end position="110"/>
    </location>
</feature>
<gene>
    <name evidence="2" type="ORF">SEMRO_3211_G345300.1</name>
</gene>
<dbReference type="Proteomes" id="UP001153069">
    <property type="component" value="Unassembled WGS sequence"/>
</dbReference>
<feature type="transmembrane region" description="Helical" evidence="1">
    <location>
        <begin position="52"/>
        <end position="74"/>
    </location>
</feature>
<dbReference type="AlphaFoldDB" id="A0A9N8F3Q7"/>
<protein>
    <submittedName>
        <fullName evidence="2">Uncharacterized protein</fullName>
    </submittedName>
</protein>
<accession>A0A9N8F3Q7</accession>
<evidence type="ECO:0000313" key="2">
    <source>
        <dbReference type="EMBL" id="CAB9531054.1"/>
    </source>
</evidence>